<sequence length="296" mass="33624">MTTQTNQLKVVPVAGRIGAEVQGVQLGKDLDITVLQELKQLLNQYKVLFFRGQHNLDDSSQEEFAGLFGEPYAHPTVPVKDKSQFIFELDSEQGAKANHWHTDVTFVPEVPKYSILRGVTIPNVGGDTVWANTNTAYEGLPEELKRLADELWAIHTNEFDYAQLVAKAIDEQDEVRQKYRSVFESTVYKTKHPVVHVHAETGKKHLLLGGFVGKLEGYSTSESEKLFSILQSYVTRLENTVRWSWTEGDVVIWDNLATQHYAVADYDEHRVVRRVTVGKEIPVNKDNQRSTLITKQ</sequence>
<evidence type="ECO:0000256" key="2">
    <source>
        <dbReference type="ARBA" id="ARBA00005896"/>
    </source>
</evidence>
<dbReference type="GO" id="GO:0005737">
    <property type="term" value="C:cytoplasm"/>
    <property type="evidence" value="ECO:0007669"/>
    <property type="project" value="TreeGrafter"/>
</dbReference>
<evidence type="ECO:0000256" key="5">
    <source>
        <dbReference type="ARBA" id="ARBA00023002"/>
    </source>
</evidence>
<dbReference type="Pfam" id="PF02668">
    <property type="entry name" value="TauD"/>
    <property type="match status" value="1"/>
</dbReference>
<evidence type="ECO:0000256" key="4">
    <source>
        <dbReference type="ARBA" id="ARBA00022964"/>
    </source>
</evidence>
<evidence type="ECO:0000259" key="7">
    <source>
        <dbReference type="Pfam" id="PF02668"/>
    </source>
</evidence>
<dbReference type="PANTHER" id="PTHR30468">
    <property type="entry name" value="ALPHA-KETOGLUTARATE-DEPENDENT SULFONATE DIOXYGENASE"/>
    <property type="match status" value="1"/>
</dbReference>
<dbReference type="PANTHER" id="PTHR30468:SF5">
    <property type="entry name" value="ALPHA-KETOGLUTARATE-DEPENDENT SULFATE ESTER DIOXYGENASE"/>
    <property type="match status" value="1"/>
</dbReference>
<evidence type="ECO:0000256" key="6">
    <source>
        <dbReference type="ARBA" id="ARBA00023004"/>
    </source>
</evidence>
<dbReference type="GO" id="GO:0046872">
    <property type="term" value="F:metal ion binding"/>
    <property type="evidence" value="ECO:0007669"/>
    <property type="project" value="UniProtKB-KW"/>
</dbReference>
<dbReference type="SUPFAM" id="SSF51197">
    <property type="entry name" value="Clavaminate synthase-like"/>
    <property type="match status" value="1"/>
</dbReference>
<dbReference type="InterPro" id="IPR042098">
    <property type="entry name" value="TauD-like_sf"/>
</dbReference>
<dbReference type="AlphaFoldDB" id="A0A5J5HZF8"/>
<protein>
    <submittedName>
        <fullName evidence="8">TauD/TfdA family dioxygenase</fullName>
    </submittedName>
</protein>
<gene>
    <name evidence="8" type="ORF">F4V44_06265</name>
</gene>
<evidence type="ECO:0000256" key="1">
    <source>
        <dbReference type="ARBA" id="ARBA00001954"/>
    </source>
</evidence>
<keyword evidence="9" id="KW-1185">Reference proteome</keyword>
<keyword evidence="5" id="KW-0560">Oxidoreductase</keyword>
<comment type="caution">
    <text evidence="8">The sequence shown here is derived from an EMBL/GenBank/DDBJ whole genome shotgun (WGS) entry which is preliminary data.</text>
</comment>
<dbReference type="RefSeq" id="WP_150439136.1">
    <property type="nucleotide sequence ID" value="NZ_VYKL01000013.1"/>
</dbReference>
<feature type="domain" description="TauD/TfdA-like" evidence="7">
    <location>
        <begin position="11"/>
        <end position="276"/>
    </location>
</feature>
<evidence type="ECO:0000313" key="8">
    <source>
        <dbReference type="EMBL" id="KAA9027599.1"/>
    </source>
</evidence>
<comment type="similarity">
    <text evidence="2">Belongs to the TfdA dioxygenase family.</text>
</comment>
<keyword evidence="3" id="KW-0479">Metal-binding</keyword>
<keyword evidence="6" id="KW-0408">Iron</keyword>
<dbReference type="InterPro" id="IPR051323">
    <property type="entry name" value="AtsK-like"/>
</dbReference>
<name>A0A5J5HZF8_9BACI</name>
<dbReference type="Proteomes" id="UP000326671">
    <property type="component" value="Unassembled WGS sequence"/>
</dbReference>
<proteinExistence type="inferred from homology"/>
<evidence type="ECO:0000256" key="3">
    <source>
        <dbReference type="ARBA" id="ARBA00022723"/>
    </source>
</evidence>
<dbReference type="InterPro" id="IPR003819">
    <property type="entry name" value="TauD/TfdA-like"/>
</dbReference>
<comment type="cofactor">
    <cofactor evidence="1">
        <name>Fe(2+)</name>
        <dbReference type="ChEBI" id="CHEBI:29033"/>
    </cofactor>
</comment>
<dbReference type="Gene3D" id="3.60.130.10">
    <property type="entry name" value="Clavaminate synthase-like"/>
    <property type="match status" value="1"/>
</dbReference>
<keyword evidence="4 8" id="KW-0223">Dioxygenase</keyword>
<evidence type="ECO:0000313" key="9">
    <source>
        <dbReference type="Proteomes" id="UP000326671"/>
    </source>
</evidence>
<accession>A0A5J5HZF8</accession>
<dbReference type="OrthoDB" id="581608at2"/>
<dbReference type="GO" id="GO:0016706">
    <property type="term" value="F:2-oxoglutarate-dependent dioxygenase activity"/>
    <property type="evidence" value="ECO:0007669"/>
    <property type="project" value="TreeGrafter"/>
</dbReference>
<reference evidence="8 9" key="1">
    <citation type="submission" date="2019-09" db="EMBL/GenBank/DDBJ databases">
        <title>Whole genome sequences of isolates from the Mars Exploration Rovers.</title>
        <authorList>
            <person name="Seuylemezian A."/>
            <person name="Vaishampayan P."/>
        </authorList>
    </citation>
    <scope>NUCLEOTIDE SEQUENCE [LARGE SCALE GENOMIC DNA]</scope>
    <source>
        <strain evidence="8 9">MER_TA_151</strain>
    </source>
</reference>
<organism evidence="8 9">
    <name type="scientific">Niallia endozanthoxylica</name>
    <dbReference type="NCBI Taxonomy" id="2036016"/>
    <lineage>
        <taxon>Bacteria</taxon>
        <taxon>Bacillati</taxon>
        <taxon>Bacillota</taxon>
        <taxon>Bacilli</taxon>
        <taxon>Bacillales</taxon>
        <taxon>Bacillaceae</taxon>
        <taxon>Niallia</taxon>
    </lineage>
</organism>
<dbReference type="EMBL" id="VYKL01000013">
    <property type="protein sequence ID" value="KAA9027599.1"/>
    <property type="molecule type" value="Genomic_DNA"/>
</dbReference>